<organism evidence="10 13">
    <name type="scientific">Poseidonibacter ostreae</name>
    <dbReference type="NCBI Taxonomy" id="2654171"/>
    <lineage>
        <taxon>Bacteria</taxon>
        <taxon>Pseudomonadati</taxon>
        <taxon>Campylobacterota</taxon>
        <taxon>Epsilonproteobacteria</taxon>
        <taxon>Campylobacterales</taxon>
        <taxon>Arcobacteraceae</taxon>
        <taxon>Poseidonibacter</taxon>
    </lineage>
</organism>
<feature type="transmembrane region" description="Helical" evidence="6">
    <location>
        <begin position="324"/>
        <end position="346"/>
    </location>
</feature>
<dbReference type="CDD" id="cd00130">
    <property type="entry name" value="PAS"/>
    <property type="match status" value="2"/>
</dbReference>
<dbReference type="SMART" id="SM00387">
    <property type="entry name" value="HATPase_c"/>
    <property type="match status" value="1"/>
</dbReference>
<dbReference type="InterPro" id="IPR003594">
    <property type="entry name" value="HATPase_dom"/>
</dbReference>
<dbReference type="EC" id="2.7.13.3" evidence="2"/>
<dbReference type="SMART" id="SM00086">
    <property type="entry name" value="PAC"/>
    <property type="match status" value="2"/>
</dbReference>
<dbReference type="Pfam" id="PF00512">
    <property type="entry name" value="HisKA"/>
    <property type="match status" value="1"/>
</dbReference>
<dbReference type="InterPro" id="IPR005467">
    <property type="entry name" value="His_kinase_dom"/>
</dbReference>
<accession>A0A6L4WPX7</accession>
<keyword evidence="5" id="KW-0418">Kinase</keyword>
<keyword evidence="6" id="KW-0472">Membrane</keyword>
<sequence>MFFKSNKKYSLNDIQKLFSQIPVFFIMLLALVLLVISFFILESKENREIDLLKQKALLNYEFNKKEELQRFKNQVKENLKNAFLEEEILLKKITYKVIGYFQANNLNKIDELKNYIKQIEKNNNTKVVMFTKNELNILYGKKSINYLQKLVFNTKIIPKNKDIILQYIYSQGKDNLQYWKDDLQKTVRLSFFDKIVIDKQEYYVGSFSTISSIKEITKKSIIDTINTNTYNIWFYDIISQSTYNFNNNKIFKNSNELLLEKKENMSFEILEHYFIDYEYKEKFKNLTYIYEKYNFLISSFFDKSIIDNQIKDLVFNIKREYRNFLFQIFIYILVITAVLILFTYIFSNFIKSIFNEYDNELQTKTVSLEHWKKRFELAIIASNDGLWDIDFKTEKIYFSDKWLDMFGYKKEEVKTFSDWFELIHNEDKAKVKNLFDKIFAKNDDTFICEYRLKTKNEGFKWVLARGKSFVNDKNELDRMLMMSMDIDKNKRMKKELLDVELLVEDGKIVIFKLVNNKNLSIQYISKSIKTFGYTKQEFESNQMSLMNLIYKDDINKVQVAINAALKNDLPNFTIVCRVINAANEIRWISSRVILIKNHSGDVSHFYGYINDITKIKVSQEELKLKVEEEVKKNRDKDRILIQQSKLASMGEMLGNIAHQWRQPLNNVSLILQFLRDNYKNEAVSSEKLDKFMNRANTHIEYMSETIDDFKNFYKPSKTPNEFCLKECISTLLNMVKNQYESENIKIEFISNDVVITNYENELKQAILNILNNAKDALLSKKSILTKDENSNFNACINISLIQENKKVRIEILNNGGNIKNDIMDRIFEPYFTTKFEHQGTGIGLYMTKSIIETNMKGKIEVENIKDGVKFIITLNI</sequence>
<reference evidence="12 13" key="1">
    <citation type="submission" date="2019-10" db="EMBL/GenBank/DDBJ databases">
        <title>Poseidonibacter ostreae sp. nov., isolated from the gut of the Ostrea denselamellosa.</title>
        <authorList>
            <person name="Choi A."/>
        </authorList>
    </citation>
    <scope>NUCLEOTIDE SEQUENCE [LARGE SCALE GENOMIC DNA]</scope>
    <source>
        <strain evidence="10 13">SJOD-M-33</strain>
        <strain evidence="11 12">SJOD-M-5</strain>
    </source>
</reference>
<dbReference type="PANTHER" id="PTHR43304:SF1">
    <property type="entry name" value="PAC DOMAIN-CONTAINING PROTEIN"/>
    <property type="match status" value="1"/>
</dbReference>
<keyword evidence="4" id="KW-0808">Transferase</keyword>
<evidence type="ECO:0000313" key="12">
    <source>
        <dbReference type="Proteomes" id="UP000461010"/>
    </source>
</evidence>
<dbReference type="InterPro" id="IPR003661">
    <property type="entry name" value="HisK_dim/P_dom"/>
</dbReference>
<keyword evidence="6" id="KW-1133">Transmembrane helix</keyword>
<evidence type="ECO:0000259" key="7">
    <source>
        <dbReference type="PROSITE" id="PS50109"/>
    </source>
</evidence>
<gene>
    <name evidence="11" type="ORF">GBG18_08940</name>
    <name evidence="10" type="ORF">GBG19_13650</name>
</gene>
<dbReference type="InterPro" id="IPR013655">
    <property type="entry name" value="PAS_fold_3"/>
</dbReference>
<dbReference type="Proteomes" id="UP000461010">
    <property type="component" value="Unassembled WGS sequence"/>
</dbReference>
<evidence type="ECO:0000256" key="5">
    <source>
        <dbReference type="ARBA" id="ARBA00022777"/>
    </source>
</evidence>
<dbReference type="Pfam" id="PF02518">
    <property type="entry name" value="HATPase_c"/>
    <property type="match status" value="1"/>
</dbReference>
<protein>
    <recommendedName>
        <fullName evidence="2">histidine kinase</fullName>
        <ecNumber evidence="2">2.7.13.3</ecNumber>
    </recommendedName>
</protein>
<evidence type="ECO:0000256" key="4">
    <source>
        <dbReference type="ARBA" id="ARBA00022679"/>
    </source>
</evidence>
<dbReference type="PROSITE" id="PS50109">
    <property type="entry name" value="HIS_KIN"/>
    <property type="match status" value="1"/>
</dbReference>
<feature type="domain" description="PAC" evidence="9">
    <location>
        <begin position="572"/>
        <end position="624"/>
    </location>
</feature>
<name>A0A6L4WPX7_9BACT</name>
<keyword evidence="12" id="KW-1185">Reference proteome</keyword>
<dbReference type="Gene3D" id="1.10.287.130">
    <property type="match status" value="1"/>
</dbReference>
<keyword evidence="3" id="KW-0597">Phosphoprotein</keyword>
<feature type="domain" description="Histidine kinase" evidence="7">
    <location>
        <begin position="655"/>
        <end position="876"/>
    </location>
</feature>
<comment type="catalytic activity">
    <reaction evidence="1">
        <text>ATP + protein L-histidine = ADP + protein N-phospho-L-histidine.</text>
        <dbReference type="EC" id="2.7.13.3"/>
    </reaction>
</comment>
<evidence type="ECO:0000259" key="9">
    <source>
        <dbReference type="PROSITE" id="PS50113"/>
    </source>
</evidence>
<dbReference type="InterPro" id="IPR001610">
    <property type="entry name" value="PAC"/>
</dbReference>
<dbReference type="InterPro" id="IPR036097">
    <property type="entry name" value="HisK_dim/P_sf"/>
</dbReference>
<dbReference type="InterPro" id="IPR035965">
    <property type="entry name" value="PAS-like_dom_sf"/>
</dbReference>
<dbReference type="SMART" id="SM00091">
    <property type="entry name" value="PAS"/>
    <property type="match status" value="1"/>
</dbReference>
<evidence type="ECO:0000256" key="1">
    <source>
        <dbReference type="ARBA" id="ARBA00000085"/>
    </source>
</evidence>
<dbReference type="Proteomes" id="UP000472839">
    <property type="component" value="Unassembled WGS sequence"/>
</dbReference>
<dbReference type="SUPFAM" id="SSF55785">
    <property type="entry name" value="PYP-like sensor domain (PAS domain)"/>
    <property type="match status" value="2"/>
</dbReference>
<evidence type="ECO:0000313" key="11">
    <source>
        <dbReference type="EMBL" id="KAB7890382.1"/>
    </source>
</evidence>
<evidence type="ECO:0000313" key="13">
    <source>
        <dbReference type="Proteomes" id="UP000472839"/>
    </source>
</evidence>
<dbReference type="EMBL" id="WFKJ01000025">
    <property type="protein sequence ID" value="KAB7890382.1"/>
    <property type="molecule type" value="Genomic_DNA"/>
</dbReference>
<feature type="domain" description="PAC" evidence="9">
    <location>
        <begin position="446"/>
        <end position="498"/>
    </location>
</feature>
<comment type="caution">
    <text evidence="10">The sequence shown here is derived from an EMBL/GenBank/DDBJ whole genome shotgun (WGS) entry which is preliminary data.</text>
</comment>
<dbReference type="GO" id="GO:0000155">
    <property type="term" value="F:phosphorelay sensor kinase activity"/>
    <property type="evidence" value="ECO:0007669"/>
    <property type="project" value="InterPro"/>
</dbReference>
<proteinExistence type="predicted"/>
<evidence type="ECO:0000256" key="6">
    <source>
        <dbReference type="SAM" id="Phobius"/>
    </source>
</evidence>
<dbReference type="SUPFAM" id="SSF55874">
    <property type="entry name" value="ATPase domain of HSP90 chaperone/DNA topoisomerase II/histidine kinase"/>
    <property type="match status" value="1"/>
</dbReference>
<dbReference type="Gene3D" id="3.30.450.20">
    <property type="entry name" value="PAS domain"/>
    <property type="match status" value="2"/>
</dbReference>
<dbReference type="PROSITE" id="PS50112">
    <property type="entry name" value="PAS"/>
    <property type="match status" value="2"/>
</dbReference>
<dbReference type="Gene3D" id="3.30.565.10">
    <property type="entry name" value="Histidine kinase-like ATPase, C-terminal domain"/>
    <property type="match status" value="1"/>
</dbReference>
<dbReference type="CDD" id="cd00082">
    <property type="entry name" value="HisKA"/>
    <property type="match status" value="1"/>
</dbReference>
<feature type="transmembrane region" description="Helical" evidence="6">
    <location>
        <begin position="20"/>
        <end position="41"/>
    </location>
</feature>
<dbReference type="PANTHER" id="PTHR43304">
    <property type="entry name" value="PHYTOCHROME-LIKE PROTEIN CPH1"/>
    <property type="match status" value="1"/>
</dbReference>
<dbReference type="EMBL" id="WFKK01000053">
    <property type="protein sequence ID" value="KAB7885697.1"/>
    <property type="molecule type" value="Genomic_DNA"/>
</dbReference>
<dbReference type="NCBIfam" id="TIGR00229">
    <property type="entry name" value="sensory_box"/>
    <property type="match status" value="2"/>
</dbReference>
<dbReference type="InterPro" id="IPR052162">
    <property type="entry name" value="Sensor_kinase/Photoreceptor"/>
</dbReference>
<dbReference type="InterPro" id="IPR000014">
    <property type="entry name" value="PAS"/>
</dbReference>
<dbReference type="Pfam" id="PF08447">
    <property type="entry name" value="PAS_3"/>
    <property type="match status" value="2"/>
</dbReference>
<evidence type="ECO:0000256" key="2">
    <source>
        <dbReference type="ARBA" id="ARBA00012438"/>
    </source>
</evidence>
<feature type="domain" description="PAS" evidence="8">
    <location>
        <begin position="371"/>
        <end position="442"/>
    </location>
</feature>
<dbReference type="RefSeq" id="WP_152190345.1">
    <property type="nucleotide sequence ID" value="NZ_WFKI01000039.1"/>
</dbReference>
<evidence type="ECO:0000313" key="10">
    <source>
        <dbReference type="EMBL" id="KAB7885697.1"/>
    </source>
</evidence>
<evidence type="ECO:0000259" key="8">
    <source>
        <dbReference type="PROSITE" id="PS50112"/>
    </source>
</evidence>
<keyword evidence="6" id="KW-0812">Transmembrane</keyword>
<dbReference type="InterPro" id="IPR000700">
    <property type="entry name" value="PAS-assoc_C"/>
</dbReference>
<feature type="domain" description="PAS" evidence="8">
    <location>
        <begin position="529"/>
        <end position="568"/>
    </location>
</feature>
<dbReference type="SMART" id="SM00388">
    <property type="entry name" value="HisKA"/>
    <property type="match status" value="1"/>
</dbReference>
<dbReference type="PROSITE" id="PS50113">
    <property type="entry name" value="PAC"/>
    <property type="match status" value="2"/>
</dbReference>
<dbReference type="InterPro" id="IPR036890">
    <property type="entry name" value="HATPase_C_sf"/>
</dbReference>
<dbReference type="SUPFAM" id="SSF47384">
    <property type="entry name" value="Homodimeric domain of signal transducing histidine kinase"/>
    <property type="match status" value="1"/>
</dbReference>
<dbReference type="AlphaFoldDB" id="A0A6L4WPX7"/>
<evidence type="ECO:0000256" key="3">
    <source>
        <dbReference type="ARBA" id="ARBA00022553"/>
    </source>
</evidence>